<evidence type="ECO:0000256" key="9">
    <source>
        <dbReference type="ARBA" id="ARBA00048205"/>
    </source>
</evidence>
<evidence type="ECO:0000256" key="11">
    <source>
        <dbReference type="PIRNR" id="PIRNR006621"/>
    </source>
</evidence>
<evidence type="ECO:0000256" key="1">
    <source>
        <dbReference type="ARBA" id="ARBA00002790"/>
    </source>
</evidence>
<reference evidence="15 16" key="1">
    <citation type="journal article" date="2016" name="Nat. Commun.">
        <title>Thousands of microbial genomes shed light on interconnected biogeochemical processes in an aquifer system.</title>
        <authorList>
            <person name="Anantharaman K."/>
            <person name="Brown C.T."/>
            <person name="Hug L.A."/>
            <person name="Sharon I."/>
            <person name="Castelle C.J."/>
            <person name="Probst A.J."/>
            <person name="Thomas B.C."/>
            <person name="Singh A."/>
            <person name="Wilkins M.J."/>
            <person name="Karaoz U."/>
            <person name="Brodie E.L."/>
            <person name="Williams K.H."/>
            <person name="Hubbard S.S."/>
            <person name="Banfield J.F."/>
        </authorList>
    </citation>
    <scope>NUCLEOTIDE SEQUENCE [LARGE SCALE GENOMIC DNA]</scope>
</reference>
<feature type="binding site" evidence="13">
    <location>
        <position position="141"/>
    </location>
    <ligand>
        <name>FMN</name>
        <dbReference type="ChEBI" id="CHEBI:58210"/>
    </ligand>
</feature>
<keyword evidence="8 11" id="KW-0560">Oxidoreductase</keyword>
<evidence type="ECO:0000256" key="4">
    <source>
        <dbReference type="ARBA" id="ARBA00022643"/>
    </source>
</evidence>
<protein>
    <recommendedName>
        <fullName evidence="11">tRNA-dihydrouridine synthase</fullName>
        <ecNumber evidence="11">1.3.1.-</ecNumber>
    </recommendedName>
</protein>
<evidence type="ECO:0000256" key="5">
    <source>
        <dbReference type="ARBA" id="ARBA00022694"/>
    </source>
</evidence>
<dbReference type="EMBL" id="METP01000053">
    <property type="protein sequence ID" value="OGC04366.1"/>
    <property type="molecule type" value="Genomic_DNA"/>
</dbReference>
<dbReference type="Gene3D" id="3.20.20.70">
    <property type="entry name" value="Aldolase class I"/>
    <property type="match status" value="1"/>
</dbReference>
<dbReference type="Proteomes" id="UP000176938">
    <property type="component" value="Unassembled WGS sequence"/>
</dbReference>
<feature type="binding site" evidence="13">
    <location>
        <position position="71"/>
    </location>
    <ligand>
        <name>FMN</name>
        <dbReference type="ChEBI" id="CHEBI:58210"/>
    </ligand>
</feature>
<dbReference type="Pfam" id="PF01207">
    <property type="entry name" value="Dus"/>
    <property type="match status" value="1"/>
</dbReference>
<dbReference type="GO" id="GO:0017150">
    <property type="term" value="F:tRNA dihydrouridine synthase activity"/>
    <property type="evidence" value="ECO:0007669"/>
    <property type="project" value="InterPro"/>
</dbReference>
<comment type="similarity">
    <text evidence="11">Belongs to the dus family.</text>
</comment>
<dbReference type="GO" id="GO:0000049">
    <property type="term" value="F:tRNA binding"/>
    <property type="evidence" value="ECO:0007669"/>
    <property type="project" value="UniProtKB-KW"/>
</dbReference>
<keyword evidence="13" id="KW-0547">Nucleotide-binding</keyword>
<dbReference type="InterPro" id="IPR024036">
    <property type="entry name" value="tRNA-dHydroUridine_Synthase_C"/>
</dbReference>
<dbReference type="CDD" id="cd02801">
    <property type="entry name" value="DUS_like_FMN"/>
    <property type="match status" value="1"/>
</dbReference>
<keyword evidence="7" id="KW-0694">RNA-binding</keyword>
<keyword evidence="4 11" id="KW-0288">FMN</keyword>
<dbReference type="NCBIfam" id="TIGR00737">
    <property type="entry name" value="nifR3_yhdG"/>
    <property type="match status" value="1"/>
</dbReference>
<dbReference type="AlphaFoldDB" id="A0A1F4R8D6"/>
<comment type="function">
    <text evidence="1 11">Catalyzes the synthesis of 5,6-dihydrouridine (D), a modified base found in the D-loop of most tRNAs, via the reduction of the C5-C6 double bond in target uridines.</text>
</comment>
<feature type="active site" description="Proton donor" evidence="12">
    <location>
        <position position="102"/>
    </location>
</feature>
<feature type="binding site" evidence="13">
    <location>
        <begin position="227"/>
        <end position="228"/>
    </location>
    <ligand>
        <name>FMN</name>
        <dbReference type="ChEBI" id="CHEBI:58210"/>
    </ligand>
</feature>
<evidence type="ECO:0000256" key="12">
    <source>
        <dbReference type="PIRSR" id="PIRSR006621-1"/>
    </source>
</evidence>
<organism evidence="15 16">
    <name type="scientific">candidate division WOR-1 bacterium RIFCSPLOWO2_02_FULL_46_20</name>
    <dbReference type="NCBI Taxonomy" id="1802567"/>
    <lineage>
        <taxon>Bacteria</taxon>
        <taxon>Bacillati</taxon>
        <taxon>Saganbacteria</taxon>
    </lineage>
</organism>
<accession>A0A1F4R8D6</accession>
<evidence type="ECO:0000256" key="7">
    <source>
        <dbReference type="ARBA" id="ARBA00022884"/>
    </source>
</evidence>
<comment type="cofactor">
    <cofactor evidence="11 13">
        <name>FMN</name>
        <dbReference type="ChEBI" id="CHEBI:58210"/>
    </cofactor>
</comment>
<dbReference type="Gene3D" id="1.10.1200.80">
    <property type="entry name" value="Putative flavin oxidoreducatase, domain 2"/>
    <property type="match status" value="1"/>
</dbReference>
<evidence type="ECO:0000313" key="15">
    <source>
        <dbReference type="EMBL" id="OGC04366.1"/>
    </source>
</evidence>
<dbReference type="PANTHER" id="PTHR45846">
    <property type="entry name" value="TRNA-DIHYDROURIDINE(47) SYNTHASE [NAD(P)(+)]-LIKE"/>
    <property type="match status" value="1"/>
</dbReference>
<evidence type="ECO:0000259" key="14">
    <source>
        <dbReference type="Pfam" id="PF01207"/>
    </source>
</evidence>
<evidence type="ECO:0000256" key="13">
    <source>
        <dbReference type="PIRSR" id="PIRSR006621-2"/>
    </source>
</evidence>
<evidence type="ECO:0000256" key="8">
    <source>
        <dbReference type="ARBA" id="ARBA00023002"/>
    </source>
</evidence>
<dbReference type="PANTHER" id="PTHR45846:SF1">
    <property type="entry name" value="TRNA-DIHYDROURIDINE(47) SYNTHASE [NAD(P)(+)]-LIKE"/>
    <property type="match status" value="1"/>
</dbReference>
<sequence length="321" mass="35384">MIKIGSQKIDTNIFLSPLAGCADLAFRLIAREYGAKFCFFEMADANALTHGPGKNKEILMIHPDDTPIAAQLLGGDPQIMLEAAQILLGQIKPAFLDINAACPAKKVLKKRAGAYLVDEPDLLAAIIGKLTSSLPLPITVKLRSGFKQNDHGHIISVARKCEESGAAAIFIHGRTQRQLYAGEVDYEAIRLVKENVSIPIFGSGNILSVQLAKKMFDETGCDGILVARGAIGHPWIFREIEEYLKTGKIPEPIDLPRRIKVLERHLSYIEKIRQSRPSNKIGLMRRIALEYLKGLPNSTAIRRLIAPAKSYEQLVARCLSL</sequence>
<evidence type="ECO:0000256" key="2">
    <source>
        <dbReference type="ARBA" id="ARBA00022555"/>
    </source>
</evidence>
<evidence type="ECO:0000256" key="10">
    <source>
        <dbReference type="ARBA" id="ARBA00048802"/>
    </source>
</evidence>
<keyword evidence="5 11" id="KW-0819">tRNA processing</keyword>
<comment type="catalytic activity">
    <reaction evidence="10">
        <text>a 5,6-dihydrouridine in tRNA + NAD(+) = a uridine in tRNA + NADH + H(+)</text>
        <dbReference type="Rhea" id="RHEA:54452"/>
        <dbReference type="Rhea" id="RHEA-COMP:13339"/>
        <dbReference type="Rhea" id="RHEA-COMP:13887"/>
        <dbReference type="ChEBI" id="CHEBI:15378"/>
        <dbReference type="ChEBI" id="CHEBI:57540"/>
        <dbReference type="ChEBI" id="CHEBI:57945"/>
        <dbReference type="ChEBI" id="CHEBI:65315"/>
        <dbReference type="ChEBI" id="CHEBI:74443"/>
    </reaction>
</comment>
<evidence type="ECO:0000256" key="3">
    <source>
        <dbReference type="ARBA" id="ARBA00022630"/>
    </source>
</evidence>
<dbReference type="InterPro" id="IPR035587">
    <property type="entry name" value="DUS-like_FMN-bd"/>
</dbReference>
<evidence type="ECO:0000256" key="6">
    <source>
        <dbReference type="ARBA" id="ARBA00022857"/>
    </source>
</evidence>
<dbReference type="InterPro" id="IPR004652">
    <property type="entry name" value="DusB-like"/>
</dbReference>
<dbReference type="InterPro" id="IPR001269">
    <property type="entry name" value="DUS_fam"/>
</dbReference>
<gene>
    <name evidence="15" type="ORF">A3H38_06860</name>
</gene>
<feature type="binding site" evidence="13">
    <location>
        <position position="172"/>
    </location>
    <ligand>
        <name>FMN</name>
        <dbReference type="ChEBI" id="CHEBI:58210"/>
    </ligand>
</feature>
<comment type="catalytic activity">
    <reaction evidence="9">
        <text>a 5,6-dihydrouridine in tRNA + NADP(+) = a uridine in tRNA + NADPH + H(+)</text>
        <dbReference type="Rhea" id="RHEA:23624"/>
        <dbReference type="Rhea" id="RHEA-COMP:13339"/>
        <dbReference type="Rhea" id="RHEA-COMP:13887"/>
        <dbReference type="ChEBI" id="CHEBI:15378"/>
        <dbReference type="ChEBI" id="CHEBI:57783"/>
        <dbReference type="ChEBI" id="CHEBI:58349"/>
        <dbReference type="ChEBI" id="CHEBI:65315"/>
        <dbReference type="ChEBI" id="CHEBI:74443"/>
    </reaction>
</comment>
<dbReference type="PIRSF" id="PIRSF006621">
    <property type="entry name" value="Dus"/>
    <property type="match status" value="1"/>
</dbReference>
<keyword evidence="2" id="KW-0820">tRNA-binding</keyword>
<evidence type="ECO:0000313" key="16">
    <source>
        <dbReference type="Proteomes" id="UP000176938"/>
    </source>
</evidence>
<comment type="caution">
    <text evidence="15">The sequence shown here is derived from an EMBL/GenBank/DDBJ whole genome shotgun (WGS) entry which is preliminary data.</text>
</comment>
<proteinExistence type="inferred from homology"/>
<feature type="domain" description="DUS-like FMN-binding" evidence="14">
    <location>
        <begin position="15"/>
        <end position="311"/>
    </location>
</feature>
<name>A0A1F4R8D6_UNCSA</name>
<keyword evidence="6" id="KW-0521">NADP</keyword>
<dbReference type="InterPro" id="IPR013785">
    <property type="entry name" value="Aldolase_TIM"/>
</dbReference>
<dbReference type="EC" id="1.3.1.-" evidence="11"/>
<dbReference type="GO" id="GO:0050660">
    <property type="term" value="F:flavin adenine dinucleotide binding"/>
    <property type="evidence" value="ECO:0007669"/>
    <property type="project" value="InterPro"/>
</dbReference>
<keyword evidence="3 11" id="KW-0285">Flavoprotein</keyword>
<dbReference type="SUPFAM" id="SSF51395">
    <property type="entry name" value="FMN-linked oxidoreductases"/>
    <property type="match status" value="1"/>
</dbReference>